<dbReference type="EMBL" id="LIAE01007805">
    <property type="protein sequence ID" value="PAV76859.1"/>
    <property type="molecule type" value="Genomic_DNA"/>
</dbReference>
<feature type="signal peptide" evidence="2">
    <location>
        <begin position="1"/>
        <end position="19"/>
    </location>
</feature>
<dbReference type="Proteomes" id="UP000218231">
    <property type="component" value="Unassembled WGS sequence"/>
</dbReference>
<evidence type="ECO:0000256" key="1">
    <source>
        <dbReference type="SAM" id="MobiDB-lite"/>
    </source>
</evidence>
<sequence>MWLFLISLPVYHLIHPSLSVSFPPCESIPSAYCCTPRVRSQCPQLCASISSCAAPYMFLFNRDPSALHSHSHPQEGVASASAASAAVSIAEERGQVFPTLLPPPAIDTEIAAIDSVPALSIIRGVEAPRKNGDGLGLVDGSTGNAKKKEGNAGSQVEKGVIVPPASLALISQGEDEEKEEAEAAEHFFTDELPPKDRGERKVIKVDKGTLEEQSELLDLVDHLIESARENSVMRNRSRKHLEEKNDPEEKEQIPIPTRTTTTIGPWVTRTWAIKCLSLNIALLQNSFSPQQQQQHTICLFRSDNSNSLIRDFTFPFNNSNSTHLIHFSSHSSPCLRKGSRFLALRSDGEGRCSISFLLSKCSTSCRLPQSMQIFHNS</sequence>
<comment type="caution">
    <text evidence="3">The sequence shown here is derived from an EMBL/GenBank/DDBJ whole genome shotgun (WGS) entry which is preliminary data.</text>
</comment>
<evidence type="ECO:0000256" key="2">
    <source>
        <dbReference type="SAM" id="SignalP"/>
    </source>
</evidence>
<name>A0A2A2KSG1_9BILA</name>
<evidence type="ECO:0000313" key="3">
    <source>
        <dbReference type="EMBL" id="PAV76858.1"/>
    </source>
</evidence>
<dbReference type="EMBL" id="LIAE01007805">
    <property type="protein sequence ID" value="PAV76858.1"/>
    <property type="molecule type" value="Genomic_DNA"/>
</dbReference>
<reference evidence="3 4" key="1">
    <citation type="journal article" date="2017" name="Curr. Biol.">
        <title>Genome architecture and evolution of a unichromosomal asexual nematode.</title>
        <authorList>
            <person name="Fradin H."/>
            <person name="Zegar C."/>
            <person name="Gutwein M."/>
            <person name="Lucas J."/>
            <person name="Kovtun M."/>
            <person name="Corcoran D."/>
            <person name="Baugh L.R."/>
            <person name="Kiontke K."/>
            <person name="Gunsalus K."/>
            <person name="Fitch D.H."/>
            <person name="Piano F."/>
        </authorList>
    </citation>
    <scope>NUCLEOTIDE SEQUENCE [LARGE SCALE GENOMIC DNA]</scope>
    <source>
        <strain evidence="3">PF1309</strain>
    </source>
</reference>
<feature type="chain" id="PRO_5013507768" evidence="2">
    <location>
        <begin position="20"/>
        <end position="377"/>
    </location>
</feature>
<accession>A0A2A2KSG1</accession>
<dbReference type="AlphaFoldDB" id="A0A2A2KSG1"/>
<evidence type="ECO:0000313" key="4">
    <source>
        <dbReference type="Proteomes" id="UP000218231"/>
    </source>
</evidence>
<keyword evidence="2" id="KW-0732">Signal</keyword>
<proteinExistence type="predicted"/>
<feature type="region of interest" description="Disordered" evidence="1">
    <location>
        <begin position="231"/>
        <end position="252"/>
    </location>
</feature>
<protein>
    <submittedName>
        <fullName evidence="3">Uncharacterized protein</fullName>
    </submittedName>
</protein>
<gene>
    <name evidence="3" type="ORF">WR25_25962</name>
</gene>
<feature type="region of interest" description="Disordered" evidence="1">
    <location>
        <begin position="133"/>
        <end position="155"/>
    </location>
</feature>
<keyword evidence="4" id="KW-1185">Reference proteome</keyword>
<organism evidence="3 4">
    <name type="scientific">Diploscapter pachys</name>
    <dbReference type="NCBI Taxonomy" id="2018661"/>
    <lineage>
        <taxon>Eukaryota</taxon>
        <taxon>Metazoa</taxon>
        <taxon>Ecdysozoa</taxon>
        <taxon>Nematoda</taxon>
        <taxon>Chromadorea</taxon>
        <taxon>Rhabditida</taxon>
        <taxon>Rhabditina</taxon>
        <taxon>Rhabditomorpha</taxon>
        <taxon>Rhabditoidea</taxon>
        <taxon>Rhabditidae</taxon>
        <taxon>Diploscapter</taxon>
    </lineage>
</organism>
<dbReference type="OrthoDB" id="5872752at2759"/>